<evidence type="ECO:0000313" key="3">
    <source>
        <dbReference type="Proteomes" id="UP001149821"/>
    </source>
</evidence>
<proteinExistence type="predicted"/>
<accession>A0ABT5QIS4</accession>
<organism evidence="2 3">
    <name type="scientific">Enterovibrio qingdaonensis</name>
    <dbReference type="NCBI Taxonomy" id="2899818"/>
    <lineage>
        <taxon>Bacteria</taxon>
        <taxon>Pseudomonadati</taxon>
        <taxon>Pseudomonadota</taxon>
        <taxon>Gammaproteobacteria</taxon>
        <taxon>Vibrionales</taxon>
        <taxon>Vibrionaceae</taxon>
        <taxon>Enterovibrio</taxon>
    </lineage>
</organism>
<evidence type="ECO:0008006" key="4">
    <source>
        <dbReference type="Google" id="ProtNLM"/>
    </source>
</evidence>
<sequence length="133" mass="15249">MKRYALLLVAMVILNGCSYATNYGVHGALFEAEAKIVDCELEGALDTLQRFTVVGSNKEKAIAFEYMGVVYQEQMDLQAFNHTVDRFLFSEMGRGQSRESTIHKWNEKRREIRELRVYELGRPECATDFVTAL</sequence>
<protein>
    <recommendedName>
        <fullName evidence="4">Lipoprotein</fullName>
    </recommendedName>
</protein>
<feature type="signal peptide" evidence="1">
    <location>
        <begin position="1"/>
        <end position="20"/>
    </location>
</feature>
<evidence type="ECO:0000313" key="2">
    <source>
        <dbReference type="EMBL" id="MDD1780896.1"/>
    </source>
</evidence>
<gene>
    <name evidence="2" type="ORF">LRP49_06735</name>
</gene>
<feature type="chain" id="PRO_5046154889" description="Lipoprotein" evidence="1">
    <location>
        <begin position="21"/>
        <end position="133"/>
    </location>
</feature>
<evidence type="ECO:0000256" key="1">
    <source>
        <dbReference type="SAM" id="SignalP"/>
    </source>
</evidence>
<dbReference type="EMBL" id="JAJUBB010000003">
    <property type="protein sequence ID" value="MDD1780896.1"/>
    <property type="molecule type" value="Genomic_DNA"/>
</dbReference>
<dbReference type="Proteomes" id="UP001149821">
    <property type="component" value="Unassembled WGS sequence"/>
</dbReference>
<comment type="caution">
    <text evidence="2">The sequence shown here is derived from an EMBL/GenBank/DDBJ whole genome shotgun (WGS) entry which is preliminary data.</text>
</comment>
<keyword evidence="3" id="KW-1185">Reference proteome</keyword>
<reference evidence="2" key="1">
    <citation type="submission" date="2021-12" db="EMBL/GenBank/DDBJ databases">
        <title>Enterovibrio ZSDZ35 sp. nov. and Enterovibrio ZSDZ42 sp. nov., isolated from coastal seawater in Qingdao.</title>
        <authorList>
            <person name="Zhang P."/>
        </authorList>
    </citation>
    <scope>NUCLEOTIDE SEQUENCE</scope>
    <source>
        <strain evidence="2">ZSDZ35</strain>
    </source>
</reference>
<dbReference type="RefSeq" id="WP_274141127.1">
    <property type="nucleotide sequence ID" value="NZ_JAJUBB010000003.1"/>
</dbReference>
<name>A0ABT5QIS4_9GAMM</name>
<keyword evidence="1" id="KW-0732">Signal</keyword>